<feature type="region of interest" description="Disordered" evidence="1">
    <location>
        <begin position="967"/>
        <end position="999"/>
    </location>
</feature>
<gene>
    <name evidence="3" type="ORF">AB0T83_11755</name>
</gene>
<feature type="compositionally biased region" description="Basic and acidic residues" evidence="1">
    <location>
        <begin position="980"/>
        <end position="991"/>
    </location>
</feature>
<protein>
    <submittedName>
        <fullName evidence="3">DNA/RNA non-specific endonuclease</fullName>
    </submittedName>
</protein>
<dbReference type="Proteomes" id="UP001553161">
    <property type="component" value="Unassembled WGS sequence"/>
</dbReference>
<evidence type="ECO:0000313" key="3">
    <source>
        <dbReference type="EMBL" id="MEV8467454.1"/>
    </source>
</evidence>
<proteinExistence type="predicted"/>
<dbReference type="InterPro" id="IPR044927">
    <property type="entry name" value="Endonuclea_NS_2"/>
</dbReference>
<keyword evidence="3" id="KW-0378">Hydrolase</keyword>
<feature type="region of interest" description="Disordered" evidence="1">
    <location>
        <begin position="1"/>
        <end position="23"/>
    </location>
</feature>
<feature type="compositionally biased region" description="Basic and acidic residues" evidence="1">
    <location>
        <begin position="801"/>
        <end position="812"/>
    </location>
</feature>
<dbReference type="RefSeq" id="WP_366193258.1">
    <property type="nucleotide sequence ID" value="NZ_JBFBVU010000013.1"/>
</dbReference>
<evidence type="ECO:0000256" key="1">
    <source>
        <dbReference type="SAM" id="MobiDB-lite"/>
    </source>
</evidence>
<evidence type="ECO:0000313" key="4">
    <source>
        <dbReference type="Proteomes" id="UP001553161"/>
    </source>
</evidence>
<name>A0ABV3L7A2_9RHOB</name>
<dbReference type="EMBL" id="JBFBVU010000013">
    <property type="protein sequence ID" value="MEV8467454.1"/>
    <property type="molecule type" value="Genomic_DNA"/>
</dbReference>
<keyword evidence="4" id="KW-1185">Reference proteome</keyword>
<keyword evidence="3" id="KW-0540">Nuclease</keyword>
<feature type="compositionally biased region" description="Basic and acidic residues" evidence="1">
    <location>
        <begin position="869"/>
        <end position="878"/>
    </location>
</feature>
<comment type="caution">
    <text evidence="3">The sequence shown here is derived from an EMBL/GenBank/DDBJ whole genome shotgun (WGS) entry which is preliminary data.</text>
</comment>
<accession>A0ABV3L7A2</accession>
<evidence type="ECO:0000259" key="2">
    <source>
        <dbReference type="Pfam" id="PF13930"/>
    </source>
</evidence>
<keyword evidence="3" id="KW-0255">Endonuclease</keyword>
<reference evidence="3 4" key="1">
    <citation type="submission" date="2024-07" db="EMBL/GenBank/DDBJ databases">
        <authorList>
            <person name="Kang M."/>
        </authorList>
    </citation>
    <scope>NUCLEOTIDE SEQUENCE [LARGE SCALE GENOMIC DNA]</scope>
    <source>
        <strain evidence="3 4">DFM31</strain>
    </source>
</reference>
<feature type="region of interest" description="Disordered" evidence="1">
    <location>
        <begin position="762"/>
        <end position="878"/>
    </location>
</feature>
<feature type="compositionally biased region" description="Basic and acidic residues" evidence="1">
    <location>
        <begin position="832"/>
        <end position="843"/>
    </location>
</feature>
<dbReference type="Gene3D" id="3.40.570.10">
    <property type="entry name" value="Extracellular Endonuclease, subunit A"/>
    <property type="match status" value="1"/>
</dbReference>
<organism evidence="3 4">
    <name type="scientific">Meridianimarinicoccus marinus</name>
    <dbReference type="NCBI Taxonomy" id="3231483"/>
    <lineage>
        <taxon>Bacteria</taxon>
        <taxon>Pseudomonadati</taxon>
        <taxon>Pseudomonadota</taxon>
        <taxon>Alphaproteobacteria</taxon>
        <taxon>Rhodobacterales</taxon>
        <taxon>Paracoccaceae</taxon>
        <taxon>Meridianimarinicoccus</taxon>
    </lineage>
</organism>
<dbReference type="GO" id="GO:0004519">
    <property type="term" value="F:endonuclease activity"/>
    <property type="evidence" value="ECO:0007669"/>
    <property type="project" value="UniProtKB-KW"/>
</dbReference>
<dbReference type="InterPro" id="IPR044929">
    <property type="entry name" value="DNA/RNA_non-sp_Endonuclease_sf"/>
</dbReference>
<sequence>MKTTQAHALPAQPASKTTAPAQPDAAAVGNAALFGLLDNGDFKVNIAGGVTLPATLLQSGEKKKGVFTVSPGRFADVVPGLKINEIKFKPPRSTKSTSGARLTLKSSVAIPHVEARSFSVTVNHKGKPSFALKGLKTTLGAFRSPRISLKLDEAGQLSGAIKIKKTNLIPRNFGKAMKAEGGGEIRLTNGKLSGEVEATKLDYGELAEGTAKMRFGEDGTLSGGGSFTLKAGFLKGVEGAFSIDNASEGGAPAGRFAGTLSAEASTFKHGIQGLQLTAGKVTVTYADGKPSGGIEGLEMTYAGLGKASVTASIDKNARFKGKGDFDVTVPGIADVKGNWAFRRGKIAGKVTIGKDKFPEGLPVTKGALTAKMDETGKVSFSGKVGVTLGPAGAAELRGSYTEDGRVNLGMTADLTITGLQQARFQVDYIDGDFQGEAEIATDANLLHGLSGKARVTYAKGLWAGTSTIDYEADNGKLKGTVTVNVAQTPEGALQMSGDGKVTAKLMPTLQGSLTAKVYPDGTIDVSGEIVVTDPVPLFDEKKVDKELFKYSQNIPLWAILVAVIRVRAGIRAGIGPGVFRDIKVTGSYTIGNEGEPSFAISGELFIPAYVEAYVAFGAGLGLDVVLGSLTGGIEGVASAGIYGAISVVPELSYEAGDYKIEGVATMAAGARLKIGLNAWAEVEALWVTVWENDWKLAEWMWNVGPDLALQAKMAYTFGKPEAPTLDFKTSNIDAKSMIQDAMPKDGPKPSGAKEALKNKAEWKGALKKPKPPAPIPPEVSQKATKKAVAPAPAKKKPPKKAGPDKSAVKKADAQGAAGKGGKSGAAAGAPGDKPDATVQKKDAPPSTGPRYPKPITLKTLDEPPAPKPRTMEDKKADLKAAGDAVRAVSKSVSDSDALDDRFPAIRQRFGLSSIGYAGDLKKGFDVAIAINPGTAIDVSEALTGTPDLLGRGSAGLQTKIWFKEGQIQTPGGSQPAGVKMETEPLGPDHPEGSPAAGNTLSKAFEKLPTKGKGDDARQSYIRGHLLGFRLGGPGNRDDNLFPITDHANSLHAAKMEAHIREWVNEKRHWVQYSVEIEAKKKELEQIGSTGRYKIDSVIKTKAAVLDTNLKPVSGKTREVTIPSTYRTEATRDLHDETNMAQVAPGGIDKTTALGKARPEDKKLKILGDPPPKANAVYKMGSLYGAISSALARHKTKAQISQAVTLTAGIGATTAERITRFYSLARSDGGADRDIGPHLTEGEKRSFSLMKANAAAIADAIDRIS</sequence>
<feature type="domain" description="Type VII secretion system protein EssD-like" evidence="2">
    <location>
        <begin position="1010"/>
        <end position="1082"/>
    </location>
</feature>
<dbReference type="Pfam" id="PF13930">
    <property type="entry name" value="Endonuclea_NS_2"/>
    <property type="match status" value="1"/>
</dbReference>